<evidence type="ECO:0000313" key="2">
    <source>
        <dbReference type="Proteomes" id="UP000319715"/>
    </source>
</evidence>
<dbReference type="EMBL" id="VICF01000011">
    <property type="protein sequence ID" value="TQC69583.1"/>
    <property type="molecule type" value="Genomic_DNA"/>
</dbReference>
<comment type="caution">
    <text evidence="1">The sequence shown here is derived from an EMBL/GenBank/DDBJ whole genome shotgun (WGS) entry which is preliminary data.</text>
</comment>
<reference evidence="1 2" key="1">
    <citation type="submission" date="2019-06" db="EMBL/GenBank/DDBJ databases">
        <title>Pantoea dispersa Assembly.</title>
        <authorList>
            <person name="Wang J."/>
        </authorList>
    </citation>
    <scope>NUCLEOTIDE SEQUENCE [LARGE SCALE GENOMIC DNA]</scope>
    <source>
        <strain evidence="2">bio</strain>
    </source>
</reference>
<accession>A0ABY2ZTG8</accession>
<dbReference type="RefSeq" id="WP_141497007.1">
    <property type="nucleotide sequence ID" value="NZ_VICF01000011.1"/>
</dbReference>
<evidence type="ECO:0008006" key="3">
    <source>
        <dbReference type="Google" id="ProtNLM"/>
    </source>
</evidence>
<proteinExistence type="predicted"/>
<keyword evidence="2" id="KW-1185">Reference proteome</keyword>
<gene>
    <name evidence="1" type="ORF">FK492_20610</name>
</gene>
<dbReference type="Proteomes" id="UP000319715">
    <property type="component" value="Unassembled WGS sequence"/>
</dbReference>
<organism evidence="1 2">
    <name type="scientific">Pantoea dispersa</name>
    <dbReference type="NCBI Taxonomy" id="59814"/>
    <lineage>
        <taxon>Bacteria</taxon>
        <taxon>Pseudomonadati</taxon>
        <taxon>Pseudomonadota</taxon>
        <taxon>Gammaproteobacteria</taxon>
        <taxon>Enterobacterales</taxon>
        <taxon>Erwiniaceae</taxon>
        <taxon>Pantoea</taxon>
    </lineage>
</organism>
<name>A0ABY2ZTG8_9GAMM</name>
<protein>
    <recommendedName>
        <fullName evidence="3">Transposase</fullName>
    </recommendedName>
</protein>
<sequence length="206" mass="23679">MIDEIKAEMTNKLEELAMAEPVTGYINMFYQALSFSDADRRTFITEISDPLWCMDLAKGSYDRARLALLKSYLLLLLEQHYHTAISLLPVLKSFDILGQTDTATFIDVAMNKLRQSEEFCREVYSGHNSRNASGRRNKHADEVIAIMSETWRHYPHTPKNAMIKKVYGHLKGQVSEETLARWIKEEKLGPASKVRPYPPFRLVIPS</sequence>
<evidence type="ECO:0000313" key="1">
    <source>
        <dbReference type="EMBL" id="TQC69583.1"/>
    </source>
</evidence>